<dbReference type="Gene3D" id="3.40.50.300">
    <property type="entry name" value="P-loop containing nucleotide triphosphate hydrolases"/>
    <property type="match status" value="1"/>
</dbReference>
<keyword evidence="1" id="KW-0547">Nucleotide-binding</keyword>
<proteinExistence type="predicted"/>
<dbReference type="PANTHER" id="PTHR24220:SF659">
    <property type="entry name" value="TRANSPORTER, PUTATIVE-RELATED"/>
    <property type="match status" value="1"/>
</dbReference>
<dbReference type="InterPro" id="IPR027417">
    <property type="entry name" value="P-loop_NTPase"/>
</dbReference>
<dbReference type="Proteomes" id="UP000503278">
    <property type="component" value="Chromosome"/>
</dbReference>
<dbReference type="GO" id="GO:0005886">
    <property type="term" value="C:plasma membrane"/>
    <property type="evidence" value="ECO:0007669"/>
    <property type="project" value="TreeGrafter"/>
</dbReference>
<name>A0A7L5DWI4_9SPHI</name>
<evidence type="ECO:0000313" key="5">
    <source>
        <dbReference type="Proteomes" id="UP000503278"/>
    </source>
</evidence>
<gene>
    <name evidence="4" type="ORF">HH214_06015</name>
</gene>
<dbReference type="KEGG" id="mrob:HH214_06015"/>
<dbReference type="PROSITE" id="PS00211">
    <property type="entry name" value="ABC_TRANSPORTER_1"/>
    <property type="match status" value="1"/>
</dbReference>
<evidence type="ECO:0000256" key="1">
    <source>
        <dbReference type="ARBA" id="ARBA00022741"/>
    </source>
</evidence>
<dbReference type="SUPFAM" id="SSF52540">
    <property type="entry name" value="P-loop containing nucleoside triphosphate hydrolases"/>
    <property type="match status" value="1"/>
</dbReference>
<accession>A0A7L5DWI4</accession>
<sequence>MLNKQIALQLNGIWHQYRGQSPLHFANWQIAQGEQWLMLGKSGSGKTTLMHIMAGLLKPHNGEVILHQQSLYQLPPGQLDRLRGQHVGIVFQQPHLLKSLTVAENMLLAQYVGGKAQSKSLVNQVLSSLHIYQERHKKPHQLSQGQLQRAAIARAIINQPTILIADEPTSSLDDGNAYSVLELLLEQSSTTNMTLIIATHDQRVKSRLSLQYILS</sequence>
<dbReference type="EMBL" id="CP051682">
    <property type="protein sequence ID" value="QJD95460.1"/>
    <property type="molecule type" value="Genomic_DNA"/>
</dbReference>
<dbReference type="PANTHER" id="PTHR24220">
    <property type="entry name" value="IMPORT ATP-BINDING PROTEIN"/>
    <property type="match status" value="1"/>
</dbReference>
<dbReference type="GO" id="GO:0005524">
    <property type="term" value="F:ATP binding"/>
    <property type="evidence" value="ECO:0007669"/>
    <property type="project" value="UniProtKB-KW"/>
</dbReference>
<evidence type="ECO:0000259" key="3">
    <source>
        <dbReference type="PROSITE" id="PS50893"/>
    </source>
</evidence>
<keyword evidence="2 4" id="KW-0067">ATP-binding</keyword>
<evidence type="ECO:0000256" key="2">
    <source>
        <dbReference type="ARBA" id="ARBA00022840"/>
    </source>
</evidence>
<organism evidence="4 5">
    <name type="scientific">Mucilaginibacter robiniae</name>
    <dbReference type="NCBI Taxonomy" id="2728022"/>
    <lineage>
        <taxon>Bacteria</taxon>
        <taxon>Pseudomonadati</taxon>
        <taxon>Bacteroidota</taxon>
        <taxon>Sphingobacteriia</taxon>
        <taxon>Sphingobacteriales</taxon>
        <taxon>Sphingobacteriaceae</taxon>
        <taxon>Mucilaginibacter</taxon>
    </lineage>
</organism>
<dbReference type="InterPro" id="IPR017871">
    <property type="entry name" value="ABC_transporter-like_CS"/>
</dbReference>
<dbReference type="InterPro" id="IPR003439">
    <property type="entry name" value="ABC_transporter-like_ATP-bd"/>
</dbReference>
<evidence type="ECO:0000313" key="4">
    <source>
        <dbReference type="EMBL" id="QJD95460.1"/>
    </source>
</evidence>
<dbReference type="PROSITE" id="PS50893">
    <property type="entry name" value="ABC_TRANSPORTER_2"/>
    <property type="match status" value="1"/>
</dbReference>
<dbReference type="GO" id="GO:0016887">
    <property type="term" value="F:ATP hydrolysis activity"/>
    <property type="evidence" value="ECO:0007669"/>
    <property type="project" value="InterPro"/>
</dbReference>
<dbReference type="SMART" id="SM00382">
    <property type="entry name" value="AAA"/>
    <property type="match status" value="1"/>
</dbReference>
<reference evidence="4 5" key="1">
    <citation type="submission" date="2020-04" db="EMBL/GenBank/DDBJ databases">
        <title>Genome sequencing of novel species.</title>
        <authorList>
            <person name="Heo J."/>
            <person name="Kim S.-J."/>
            <person name="Kim J.-S."/>
            <person name="Hong S.-B."/>
            <person name="Kwon S.-W."/>
        </authorList>
    </citation>
    <scope>NUCLEOTIDE SEQUENCE [LARGE SCALE GENOMIC DNA]</scope>
    <source>
        <strain evidence="4 5">F39-2</strain>
    </source>
</reference>
<dbReference type="RefSeq" id="WP_169606472.1">
    <property type="nucleotide sequence ID" value="NZ_CP051682.1"/>
</dbReference>
<feature type="domain" description="ABC transporter" evidence="3">
    <location>
        <begin position="8"/>
        <end position="213"/>
    </location>
</feature>
<dbReference type="InterPro" id="IPR015854">
    <property type="entry name" value="ABC_transpr_LolD-like"/>
</dbReference>
<dbReference type="GO" id="GO:0022857">
    <property type="term" value="F:transmembrane transporter activity"/>
    <property type="evidence" value="ECO:0007669"/>
    <property type="project" value="TreeGrafter"/>
</dbReference>
<keyword evidence="5" id="KW-1185">Reference proteome</keyword>
<protein>
    <submittedName>
        <fullName evidence="4">ATP-binding cassette domain-containing protein</fullName>
    </submittedName>
</protein>
<dbReference type="Pfam" id="PF00005">
    <property type="entry name" value="ABC_tran"/>
    <property type="match status" value="1"/>
</dbReference>
<dbReference type="InterPro" id="IPR003593">
    <property type="entry name" value="AAA+_ATPase"/>
</dbReference>
<dbReference type="AlphaFoldDB" id="A0A7L5DWI4"/>